<dbReference type="Proteomes" id="UP001153365">
    <property type="component" value="Unassembled WGS sequence"/>
</dbReference>
<name>A0AAV0BR95_PHAPC</name>
<dbReference type="AlphaFoldDB" id="A0AAV0BR95"/>
<accession>A0AAV0BR95</accession>
<dbReference type="EMBL" id="CALTRL010006024">
    <property type="protein sequence ID" value="CAH7688858.1"/>
    <property type="molecule type" value="Genomic_DNA"/>
</dbReference>
<comment type="caution">
    <text evidence="1">The sequence shown here is derived from an EMBL/GenBank/DDBJ whole genome shotgun (WGS) entry which is preliminary data.</text>
</comment>
<keyword evidence="2" id="KW-1185">Reference proteome</keyword>
<feature type="non-terminal residue" evidence="1">
    <location>
        <position position="1"/>
    </location>
</feature>
<feature type="non-terminal residue" evidence="1">
    <location>
        <position position="393"/>
    </location>
</feature>
<organism evidence="1 2">
    <name type="scientific">Phakopsora pachyrhizi</name>
    <name type="common">Asian soybean rust disease fungus</name>
    <dbReference type="NCBI Taxonomy" id="170000"/>
    <lineage>
        <taxon>Eukaryota</taxon>
        <taxon>Fungi</taxon>
        <taxon>Dikarya</taxon>
        <taxon>Basidiomycota</taxon>
        <taxon>Pucciniomycotina</taxon>
        <taxon>Pucciniomycetes</taxon>
        <taxon>Pucciniales</taxon>
        <taxon>Phakopsoraceae</taxon>
        <taxon>Phakopsora</taxon>
    </lineage>
</organism>
<evidence type="ECO:0000313" key="1">
    <source>
        <dbReference type="EMBL" id="CAH7688858.1"/>
    </source>
</evidence>
<reference evidence="1" key="1">
    <citation type="submission" date="2022-06" db="EMBL/GenBank/DDBJ databases">
        <authorList>
            <consortium name="SYNGENTA / RWTH Aachen University"/>
        </authorList>
    </citation>
    <scope>NUCLEOTIDE SEQUENCE</scope>
</reference>
<gene>
    <name evidence="1" type="ORF">PPACK8108_LOCUS23892</name>
</gene>
<sequence>MKIPMIYRCAIALLAFFPSSLKAYFLLKKPLSLLESDEKIFYCTAPIQSGYTDILKYLPINKKPDPSPYVKTENSVITQMSGDDACLKYRKNLISSPPKDLVNLRAYKTLLLRSVYMNLEGVFKTYKHNSGPQTILYHLLEARPAAYRLLQINENRADLKADTARIICDHLANIKHTEEDFFEFAGWMHFIAMIIDIGDVVKISPEAFAADIAFHVGLLSLEQKFNSDPDRSKIVKALLTILDERRQKFQRYKTFLKNFFKDYDEKLPWMREYYFPKNGLPENFYLRLSSKIEFDKKLYKLVDGINKSLKNKSPKYNAINKKIQKIRKIAQASSTSNVQSKIAAMASLFRYSVVHELKENVKNALKSIELNLNSDPQLRMLATVLISRLQPYF</sequence>
<proteinExistence type="predicted"/>
<protein>
    <submittedName>
        <fullName evidence="1">Expressed protein</fullName>
    </submittedName>
</protein>
<evidence type="ECO:0000313" key="2">
    <source>
        <dbReference type="Proteomes" id="UP001153365"/>
    </source>
</evidence>